<evidence type="ECO:0000313" key="5">
    <source>
        <dbReference type="EMBL" id="KKL84113.1"/>
    </source>
</evidence>
<reference evidence="5" key="1">
    <citation type="journal article" date="2015" name="Nature">
        <title>Complex archaea that bridge the gap between prokaryotes and eukaryotes.</title>
        <authorList>
            <person name="Spang A."/>
            <person name="Saw J.H."/>
            <person name="Jorgensen S.L."/>
            <person name="Zaremba-Niedzwiedzka K."/>
            <person name="Martijn J."/>
            <person name="Lind A.E."/>
            <person name="van Eijk R."/>
            <person name="Schleper C."/>
            <person name="Guy L."/>
            <person name="Ettema T.J."/>
        </authorList>
    </citation>
    <scope>NUCLEOTIDE SEQUENCE</scope>
</reference>
<name>A0A0F9FCY2_9ZZZZ</name>
<gene>
    <name evidence="5" type="ORF">LCGC14_1967940</name>
</gene>
<sequence>MRNLLFSARKKDFNVETMRGTGSGGQKRNKTDSCVRITHISTGMSEYCCETPSQHRNKATAFQRLAKRLVQMVRQKDQKKRYAAGKKTIRTYHEPED</sequence>
<feature type="non-terminal residue" evidence="5">
    <location>
        <position position="97"/>
    </location>
</feature>
<dbReference type="GO" id="GO:0003747">
    <property type="term" value="F:translation release factor activity"/>
    <property type="evidence" value="ECO:0007669"/>
    <property type="project" value="InterPro"/>
</dbReference>
<dbReference type="InterPro" id="IPR050057">
    <property type="entry name" value="Prokaryotic/Mito_RF"/>
</dbReference>
<dbReference type="EMBL" id="LAZR01021791">
    <property type="protein sequence ID" value="KKL84113.1"/>
    <property type="molecule type" value="Genomic_DNA"/>
</dbReference>
<feature type="region of interest" description="Disordered" evidence="3">
    <location>
        <begin position="73"/>
        <end position="97"/>
    </location>
</feature>
<dbReference type="PANTHER" id="PTHR43804">
    <property type="entry name" value="LD18447P"/>
    <property type="match status" value="1"/>
</dbReference>
<accession>A0A0F9FCY2</accession>
<protein>
    <recommendedName>
        <fullName evidence="4">Prokaryotic-type class I peptide chain release factors domain-containing protein</fullName>
    </recommendedName>
</protein>
<dbReference type="Pfam" id="PF00472">
    <property type="entry name" value="RF-1"/>
    <property type="match status" value="1"/>
</dbReference>
<organism evidence="5">
    <name type="scientific">marine sediment metagenome</name>
    <dbReference type="NCBI Taxonomy" id="412755"/>
    <lineage>
        <taxon>unclassified sequences</taxon>
        <taxon>metagenomes</taxon>
        <taxon>ecological metagenomes</taxon>
    </lineage>
</organism>
<evidence type="ECO:0000256" key="1">
    <source>
        <dbReference type="ARBA" id="ARBA00010835"/>
    </source>
</evidence>
<keyword evidence="2" id="KW-0488">Methylation</keyword>
<evidence type="ECO:0000256" key="2">
    <source>
        <dbReference type="ARBA" id="ARBA00022481"/>
    </source>
</evidence>
<proteinExistence type="inferred from homology"/>
<dbReference type="InterPro" id="IPR000352">
    <property type="entry name" value="Pep_chain_release_fac_I"/>
</dbReference>
<evidence type="ECO:0000256" key="3">
    <source>
        <dbReference type="SAM" id="MobiDB-lite"/>
    </source>
</evidence>
<dbReference type="InterPro" id="IPR045853">
    <property type="entry name" value="Pep_chain_release_fac_I_sf"/>
</dbReference>
<comment type="caution">
    <text evidence="5">The sequence shown here is derived from an EMBL/GenBank/DDBJ whole genome shotgun (WGS) entry which is preliminary data.</text>
</comment>
<dbReference type="Gene3D" id="3.30.160.20">
    <property type="match status" value="1"/>
</dbReference>
<feature type="compositionally biased region" description="Basic residues" evidence="3">
    <location>
        <begin position="77"/>
        <end position="90"/>
    </location>
</feature>
<comment type="similarity">
    <text evidence="1">Belongs to the prokaryotic/mitochondrial release factor family.</text>
</comment>
<dbReference type="PANTHER" id="PTHR43804:SF7">
    <property type="entry name" value="LD18447P"/>
    <property type="match status" value="1"/>
</dbReference>
<feature type="domain" description="Prokaryotic-type class I peptide chain release factors" evidence="4">
    <location>
        <begin position="9"/>
        <end position="92"/>
    </location>
</feature>
<dbReference type="AlphaFoldDB" id="A0A0F9FCY2"/>
<evidence type="ECO:0000259" key="4">
    <source>
        <dbReference type="Pfam" id="PF00472"/>
    </source>
</evidence>
<dbReference type="SUPFAM" id="SSF75620">
    <property type="entry name" value="Release factor"/>
    <property type="match status" value="1"/>
</dbReference>